<dbReference type="AlphaFoldDB" id="A0A1B8HPV7"/>
<organism evidence="1 2">
    <name type="scientific">Morganella psychrotolerans</name>
    <dbReference type="NCBI Taxonomy" id="368603"/>
    <lineage>
        <taxon>Bacteria</taxon>
        <taxon>Pseudomonadati</taxon>
        <taxon>Pseudomonadota</taxon>
        <taxon>Gammaproteobacteria</taxon>
        <taxon>Enterobacterales</taxon>
        <taxon>Morganellaceae</taxon>
        <taxon>Morganella</taxon>
    </lineage>
</organism>
<accession>A0A1B8HPV7</accession>
<gene>
    <name evidence="1" type="ORF">AYY17_01475</name>
</gene>
<comment type="caution">
    <text evidence="1">The sequence shown here is derived from an EMBL/GenBank/DDBJ whole genome shotgun (WGS) entry which is preliminary data.</text>
</comment>
<proteinExistence type="predicted"/>
<dbReference type="RefSeq" id="WP_067420695.1">
    <property type="nucleotide sequence ID" value="NZ_CBCPID010000003.1"/>
</dbReference>
<sequence length="67" mass="7375">MDKYIVCYEGLGLTGSVLFRSQIAINTDINNTDADKFLTMFNTAAINDATANDVNIARFVIVNICKL</sequence>
<protein>
    <submittedName>
        <fullName evidence="1">Uncharacterized protein</fullName>
    </submittedName>
</protein>
<name>A0A1B8HPV7_9GAMM</name>
<evidence type="ECO:0000313" key="1">
    <source>
        <dbReference type="EMBL" id="OBU11432.1"/>
    </source>
</evidence>
<dbReference type="Proteomes" id="UP000092247">
    <property type="component" value="Unassembled WGS sequence"/>
</dbReference>
<dbReference type="EMBL" id="LZEX01000001">
    <property type="protein sequence ID" value="OBU11432.1"/>
    <property type="molecule type" value="Genomic_DNA"/>
</dbReference>
<reference evidence="1 2" key="1">
    <citation type="submission" date="2016-06" db="EMBL/GenBank/DDBJ databases">
        <authorList>
            <person name="Kjaerup R.B."/>
            <person name="Dalgaard T.S."/>
            <person name="Juul-Madsen H.R."/>
        </authorList>
    </citation>
    <scope>NUCLEOTIDE SEQUENCE [LARGE SCALE GENOMIC DNA]</scope>
    <source>
        <strain evidence="1 2">GCSL-Mp3</strain>
    </source>
</reference>
<evidence type="ECO:0000313" key="2">
    <source>
        <dbReference type="Proteomes" id="UP000092247"/>
    </source>
</evidence>